<dbReference type="InterPro" id="IPR050490">
    <property type="entry name" value="Bact_solute-bd_prot1"/>
</dbReference>
<dbReference type="EMBL" id="BAAACW010000108">
    <property type="protein sequence ID" value="GAA0365094.1"/>
    <property type="molecule type" value="Genomic_DNA"/>
</dbReference>
<evidence type="ECO:0000313" key="3">
    <source>
        <dbReference type="Proteomes" id="UP001501166"/>
    </source>
</evidence>
<feature type="chain" id="PRO_5045746979" evidence="1">
    <location>
        <begin position="21"/>
        <end position="549"/>
    </location>
</feature>
<accession>A0ABN0XIJ5</accession>
<keyword evidence="1" id="KW-0732">Signal</keyword>
<dbReference type="Pfam" id="PF01547">
    <property type="entry name" value="SBP_bac_1"/>
    <property type="match status" value="1"/>
</dbReference>
<dbReference type="SUPFAM" id="SSF53850">
    <property type="entry name" value="Periplasmic binding protein-like II"/>
    <property type="match status" value="1"/>
</dbReference>
<sequence length="549" mass="61176">MLKNKFLTKGLVLSSALVLAACGNGNGDDADTGSNDSNDDAVAQDVEVNVGEFPIVDEEITLSLMAPGTGMAEWEDMPTMQAYAEMTGINLEYTTPPMDDFGTRFNLTFASQDLPDIIFAPGTSVLTPALEVDYGQQGMLIPLNDLIEEYAPNLYQLLEERPHVRQAITTPDGNIYALPRIDDGDTASWPIGPLWYNGAWLDALDAEVPETLEEFHELLVRFRDEDPNGNGVADEIPISNSGLTHPRVWFLGAFGMHSWGAEEVDGEVRYNPMTDNARAYYEFFSQIYSEGLVDQELFSQSDEMKKAKGQENRIGLFQDWFSFFTTGETEEEAINNPMFRPLKSEWNPEGTVAGSPQMVRGTFAITSENPHPEATMAWVDYMYSEEGTEFFDRGPAGHYWDWADEEGGEKVMTERGAEEGEEYRGEITPFYGITTPGLGVSLPPIGEVGESDFATFIREETQEKVVPNSQIAFPLVYLTNEEIEEIQGVAGDMATYIEEEEAKFITGQLDVTDDAVWDNYVSTLENMGADRFIEIYQAAYDRSVEAVEE</sequence>
<organism evidence="2 3">
    <name type="scientific">Alkalibacterium iburiense</name>
    <dbReference type="NCBI Taxonomy" id="290589"/>
    <lineage>
        <taxon>Bacteria</taxon>
        <taxon>Bacillati</taxon>
        <taxon>Bacillota</taxon>
        <taxon>Bacilli</taxon>
        <taxon>Lactobacillales</taxon>
        <taxon>Carnobacteriaceae</taxon>
        <taxon>Alkalibacterium</taxon>
    </lineage>
</organism>
<dbReference type="Proteomes" id="UP001501166">
    <property type="component" value="Unassembled WGS sequence"/>
</dbReference>
<protein>
    <submittedName>
        <fullName evidence="2">Extracellular solute-binding protein</fullName>
    </submittedName>
</protein>
<reference evidence="2 3" key="1">
    <citation type="journal article" date="2019" name="Int. J. Syst. Evol. Microbiol.">
        <title>The Global Catalogue of Microorganisms (GCM) 10K type strain sequencing project: providing services to taxonomists for standard genome sequencing and annotation.</title>
        <authorList>
            <consortium name="The Broad Institute Genomics Platform"/>
            <consortium name="The Broad Institute Genome Sequencing Center for Infectious Disease"/>
            <person name="Wu L."/>
            <person name="Ma J."/>
        </authorList>
    </citation>
    <scope>NUCLEOTIDE SEQUENCE [LARGE SCALE GENOMIC DNA]</scope>
    <source>
        <strain evidence="2 3">JCM 12662</strain>
    </source>
</reference>
<name>A0ABN0XIJ5_9LACT</name>
<keyword evidence="3" id="KW-1185">Reference proteome</keyword>
<evidence type="ECO:0000313" key="2">
    <source>
        <dbReference type="EMBL" id="GAA0365094.1"/>
    </source>
</evidence>
<proteinExistence type="predicted"/>
<comment type="caution">
    <text evidence="2">The sequence shown here is derived from an EMBL/GenBank/DDBJ whole genome shotgun (WGS) entry which is preliminary data.</text>
</comment>
<feature type="signal peptide" evidence="1">
    <location>
        <begin position="1"/>
        <end position="20"/>
    </location>
</feature>
<gene>
    <name evidence="2" type="ORF">GCM10008932_16650</name>
</gene>
<dbReference type="PROSITE" id="PS51257">
    <property type="entry name" value="PROKAR_LIPOPROTEIN"/>
    <property type="match status" value="1"/>
</dbReference>
<dbReference type="Gene3D" id="3.40.190.10">
    <property type="entry name" value="Periplasmic binding protein-like II"/>
    <property type="match status" value="2"/>
</dbReference>
<dbReference type="PANTHER" id="PTHR43649:SF12">
    <property type="entry name" value="DIACETYLCHITOBIOSE BINDING PROTEIN DASA"/>
    <property type="match status" value="1"/>
</dbReference>
<evidence type="ECO:0000256" key="1">
    <source>
        <dbReference type="SAM" id="SignalP"/>
    </source>
</evidence>
<dbReference type="PANTHER" id="PTHR43649">
    <property type="entry name" value="ARABINOSE-BINDING PROTEIN-RELATED"/>
    <property type="match status" value="1"/>
</dbReference>
<dbReference type="InterPro" id="IPR006059">
    <property type="entry name" value="SBP"/>
</dbReference>
<dbReference type="RefSeq" id="WP_343755607.1">
    <property type="nucleotide sequence ID" value="NZ_BAAACW010000108.1"/>
</dbReference>